<dbReference type="InterPro" id="IPR021326">
    <property type="entry name" value="DUF2931"/>
</dbReference>
<accession>A0ABX7GQP2</accession>
<dbReference type="Proteomes" id="UP000663181">
    <property type="component" value="Chromosome"/>
</dbReference>
<dbReference type="RefSeq" id="WP_188799978.1">
    <property type="nucleotide sequence ID" value="NZ_CP064030.1"/>
</dbReference>
<feature type="signal peptide" evidence="1">
    <location>
        <begin position="1"/>
        <end position="18"/>
    </location>
</feature>
<dbReference type="EMBL" id="CP064030">
    <property type="protein sequence ID" value="QRN52744.1"/>
    <property type="molecule type" value="Genomic_DNA"/>
</dbReference>
<protein>
    <submittedName>
        <fullName evidence="2">DUF2931 family protein</fullName>
    </submittedName>
</protein>
<reference evidence="2 3" key="1">
    <citation type="submission" date="2020-10" db="EMBL/GenBank/DDBJ databases">
        <title>Phylogeny of dyella-like bacteria.</title>
        <authorList>
            <person name="Fu J."/>
        </authorList>
    </citation>
    <scope>NUCLEOTIDE SEQUENCE [LARGE SCALE GENOMIC DNA]</scope>
    <source>
        <strain evidence="2 3">DHOB09</strain>
    </source>
</reference>
<evidence type="ECO:0000313" key="2">
    <source>
        <dbReference type="EMBL" id="QRN52744.1"/>
    </source>
</evidence>
<organism evidence="2 3">
    <name type="scientific">Dyella caseinilytica</name>
    <dbReference type="NCBI Taxonomy" id="1849581"/>
    <lineage>
        <taxon>Bacteria</taxon>
        <taxon>Pseudomonadati</taxon>
        <taxon>Pseudomonadota</taxon>
        <taxon>Gammaproteobacteria</taxon>
        <taxon>Lysobacterales</taxon>
        <taxon>Rhodanobacteraceae</taxon>
        <taxon>Dyella</taxon>
    </lineage>
</organism>
<dbReference type="PROSITE" id="PS51257">
    <property type="entry name" value="PROKAR_LIPOPROTEIN"/>
    <property type="match status" value="1"/>
</dbReference>
<evidence type="ECO:0000313" key="3">
    <source>
        <dbReference type="Proteomes" id="UP000663181"/>
    </source>
</evidence>
<sequence>MKYLCCLWLLFLTSCSSAGGPLKRELPYDAWYLGFEAPSYMEVWLERVDVEDVHGLYFANIWRGTVAMGYEGDPAGWSEGLGVVMGKGRYITGAALPKRIFVRWQSLAEPQTYRVTLEIPESARQQMLKKAPYVSYPDQLKYQDVLAIELSPGGWAKAWVMNEASMPVEILCQKAEVEPKGPDQGLSDGRYAYALNKLHPETQEYLKTHPIPFNSWKCPEQTSVLQ</sequence>
<dbReference type="Pfam" id="PF11153">
    <property type="entry name" value="DUF2931"/>
    <property type="match status" value="1"/>
</dbReference>
<evidence type="ECO:0000256" key="1">
    <source>
        <dbReference type="SAM" id="SignalP"/>
    </source>
</evidence>
<name>A0ABX7GQP2_9GAMM</name>
<keyword evidence="3" id="KW-1185">Reference proteome</keyword>
<proteinExistence type="predicted"/>
<feature type="chain" id="PRO_5047427403" evidence="1">
    <location>
        <begin position="19"/>
        <end position="226"/>
    </location>
</feature>
<gene>
    <name evidence="2" type="ORF">ISN74_14990</name>
</gene>
<keyword evidence="1" id="KW-0732">Signal</keyword>